<dbReference type="RefSeq" id="WP_076480477.1">
    <property type="nucleotide sequence ID" value="NZ_FTNT01000008.1"/>
</dbReference>
<dbReference type="Proteomes" id="UP000186218">
    <property type="component" value="Unassembled WGS sequence"/>
</dbReference>
<dbReference type="InterPro" id="IPR010310">
    <property type="entry name" value="T7SS_ESAT-6-like"/>
</dbReference>
<dbReference type="STRING" id="1344003.SAMN05445060_2763"/>
<evidence type="ECO:0000313" key="2">
    <source>
        <dbReference type="EMBL" id="SIS11741.1"/>
    </source>
</evidence>
<sequence length="99" mass="10987">MTTGGDDFDVTLNELDELVQSMDTFNDKVAGIAEDIQSRIAKLHAQWQGLGATGHADFQDRWDQSIEEMRDGLDKVSAACRTAHGNYSKAVETNRGMWP</sequence>
<dbReference type="InterPro" id="IPR036689">
    <property type="entry name" value="ESAT-6-like_sf"/>
</dbReference>
<gene>
    <name evidence="2" type="ORF">SAMN05445060_2763</name>
</gene>
<dbReference type="Pfam" id="PF06013">
    <property type="entry name" value="WXG100"/>
    <property type="match status" value="1"/>
</dbReference>
<dbReference type="OrthoDB" id="4380842at2"/>
<evidence type="ECO:0000313" key="3">
    <source>
        <dbReference type="Proteomes" id="UP000186218"/>
    </source>
</evidence>
<proteinExistence type="inferred from homology"/>
<dbReference type="EMBL" id="FTNT01000008">
    <property type="protein sequence ID" value="SIS11741.1"/>
    <property type="molecule type" value="Genomic_DNA"/>
</dbReference>
<organism evidence="2 3">
    <name type="scientific">Williamsia sterculiae</name>
    <dbReference type="NCBI Taxonomy" id="1344003"/>
    <lineage>
        <taxon>Bacteria</taxon>
        <taxon>Bacillati</taxon>
        <taxon>Actinomycetota</taxon>
        <taxon>Actinomycetes</taxon>
        <taxon>Mycobacteriales</taxon>
        <taxon>Nocardiaceae</taxon>
        <taxon>Williamsia</taxon>
    </lineage>
</organism>
<protein>
    <recommendedName>
        <fullName evidence="1">ESAT-6-like protein</fullName>
    </recommendedName>
</protein>
<dbReference type="AlphaFoldDB" id="A0A1N7GGN0"/>
<dbReference type="NCBIfam" id="TIGR03930">
    <property type="entry name" value="WXG100_ESAT6"/>
    <property type="match status" value="1"/>
</dbReference>
<name>A0A1N7GGN0_9NOCA</name>
<keyword evidence="3" id="KW-1185">Reference proteome</keyword>
<reference evidence="2 3" key="1">
    <citation type="submission" date="2017-01" db="EMBL/GenBank/DDBJ databases">
        <authorList>
            <person name="Mah S.A."/>
            <person name="Swanson W.J."/>
            <person name="Moy G.W."/>
            <person name="Vacquier V.D."/>
        </authorList>
    </citation>
    <scope>NUCLEOTIDE SEQUENCE [LARGE SCALE GENOMIC DNA]</scope>
    <source>
        <strain evidence="2 3">CPCC 203464</strain>
    </source>
</reference>
<dbReference type="Gene3D" id="1.10.287.1060">
    <property type="entry name" value="ESAT-6-like"/>
    <property type="match status" value="1"/>
</dbReference>
<comment type="similarity">
    <text evidence="1">Belongs to the WXG100 family.</text>
</comment>
<dbReference type="SUPFAM" id="SSF140453">
    <property type="entry name" value="EsxAB dimer-like"/>
    <property type="match status" value="1"/>
</dbReference>
<evidence type="ECO:0000256" key="1">
    <source>
        <dbReference type="RuleBase" id="RU362001"/>
    </source>
</evidence>
<accession>A0A1N7GGN0</accession>